<name>A0A2G5B6V9_COERN</name>
<proteinExistence type="predicted"/>
<evidence type="ECO:0000313" key="2">
    <source>
        <dbReference type="EMBL" id="PIA14740.1"/>
    </source>
</evidence>
<gene>
    <name evidence="2" type="ORF">COEREDRAFT_9982</name>
</gene>
<dbReference type="AlphaFoldDB" id="A0A2G5B6V9"/>
<dbReference type="EMBL" id="KZ303513">
    <property type="protein sequence ID" value="PIA14740.1"/>
    <property type="molecule type" value="Genomic_DNA"/>
</dbReference>
<evidence type="ECO:0000313" key="3">
    <source>
        <dbReference type="Proteomes" id="UP000242474"/>
    </source>
</evidence>
<accession>A0A2G5B6V9</accession>
<reference evidence="2 3" key="1">
    <citation type="journal article" date="2015" name="Genome Biol. Evol.">
        <title>Phylogenomic analyses indicate that early fungi evolved digesting cell walls of algal ancestors of land plants.</title>
        <authorList>
            <person name="Chang Y."/>
            <person name="Wang S."/>
            <person name="Sekimoto S."/>
            <person name="Aerts A.L."/>
            <person name="Choi C."/>
            <person name="Clum A."/>
            <person name="LaButti K.M."/>
            <person name="Lindquist E.A."/>
            <person name="Yee Ngan C."/>
            <person name="Ohm R.A."/>
            <person name="Salamov A.A."/>
            <person name="Grigoriev I.V."/>
            <person name="Spatafora J.W."/>
            <person name="Berbee M.L."/>
        </authorList>
    </citation>
    <scope>NUCLEOTIDE SEQUENCE [LARGE SCALE GENOMIC DNA]</scope>
    <source>
        <strain evidence="2 3">NRRL 1564</strain>
    </source>
</reference>
<organism evidence="2 3">
    <name type="scientific">Coemansia reversa (strain ATCC 12441 / NRRL 1564)</name>
    <dbReference type="NCBI Taxonomy" id="763665"/>
    <lineage>
        <taxon>Eukaryota</taxon>
        <taxon>Fungi</taxon>
        <taxon>Fungi incertae sedis</taxon>
        <taxon>Zoopagomycota</taxon>
        <taxon>Kickxellomycotina</taxon>
        <taxon>Kickxellomycetes</taxon>
        <taxon>Kickxellales</taxon>
        <taxon>Kickxellaceae</taxon>
        <taxon>Coemansia</taxon>
    </lineage>
</organism>
<protein>
    <submittedName>
        <fullName evidence="2">Uncharacterized protein</fullName>
    </submittedName>
</protein>
<dbReference type="OrthoDB" id="5590456at2759"/>
<evidence type="ECO:0000256" key="1">
    <source>
        <dbReference type="SAM" id="MobiDB-lite"/>
    </source>
</evidence>
<feature type="region of interest" description="Disordered" evidence="1">
    <location>
        <begin position="236"/>
        <end position="259"/>
    </location>
</feature>
<dbReference type="Proteomes" id="UP000242474">
    <property type="component" value="Unassembled WGS sequence"/>
</dbReference>
<feature type="region of interest" description="Disordered" evidence="1">
    <location>
        <begin position="57"/>
        <end position="89"/>
    </location>
</feature>
<sequence length="259" mass="27997">MNQENPLSATLIARALFVVNSLPFVVYKIIPDAIRPDEMPEMYHCFDHVNKIRLTLGDGNNATTPPAGSGKKKKKRGGSTNNPMPPATNLPVLTISSTISTLSLQGCEVSHLMAIPRLCAKDCKLQALADTSTKVCLITERVAKRSGITINTNSMLLLRTLWPDAMPHCSVGRVHIRLQVDNGLCIWMHAVVQLGIQLMSPAMDQCLGAASKAADHPTKTLYGPSTALAVAQTIESSYESMPDTEPSRELSHPSPTETS</sequence>
<keyword evidence="3" id="KW-1185">Reference proteome</keyword>